<gene>
    <name evidence="2" type="ORF">M0R45_006206</name>
</gene>
<evidence type="ECO:0000313" key="2">
    <source>
        <dbReference type="EMBL" id="KAK9950734.1"/>
    </source>
</evidence>
<feature type="compositionally biased region" description="Polar residues" evidence="1">
    <location>
        <begin position="48"/>
        <end position="62"/>
    </location>
</feature>
<feature type="region of interest" description="Disordered" evidence="1">
    <location>
        <begin position="1"/>
        <end position="93"/>
    </location>
</feature>
<feature type="compositionally biased region" description="Basic and acidic residues" evidence="1">
    <location>
        <begin position="19"/>
        <end position="28"/>
    </location>
</feature>
<reference evidence="2 3" key="1">
    <citation type="journal article" date="2023" name="G3 (Bethesda)">
        <title>A chromosome-length genome assembly and annotation of blackberry (Rubus argutus, cv. 'Hillquist').</title>
        <authorList>
            <person name="Bruna T."/>
            <person name="Aryal R."/>
            <person name="Dudchenko O."/>
            <person name="Sargent D.J."/>
            <person name="Mead D."/>
            <person name="Buti M."/>
            <person name="Cavallini A."/>
            <person name="Hytonen T."/>
            <person name="Andres J."/>
            <person name="Pham M."/>
            <person name="Weisz D."/>
            <person name="Mascagni F."/>
            <person name="Usai G."/>
            <person name="Natali L."/>
            <person name="Bassil N."/>
            <person name="Fernandez G.E."/>
            <person name="Lomsadze A."/>
            <person name="Armour M."/>
            <person name="Olukolu B."/>
            <person name="Poorten T."/>
            <person name="Britton C."/>
            <person name="Davik J."/>
            <person name="Ashrafi H."/>
            <person name="Aiden E.L."/>
            <person name="Borodovsky M."/>
            <person name="Worthington M."/>
        </authorList>
    </citation>
    <scope>NUCLEOTIDE SEQUENCE [LARGE SCALE GENOMIC DNA]</scope>
    <source>
        <strain evidence="2">PI 553951</strain>
    </source>
</reference>
<name>A0AAW1YQC8_RUBAR</name>
<sequence length="294" mass="32753">MSLSKPKAQESSSYLNPITDRRSAEVPHRFSSSEADNLRGPGMLPRSMSFSGDRTSSGSNYRRNPPHQQLRRNFSSRHQVPAVRPDLYDKPRKNTKRRAFEGDYFEGVKVRRLILSEASDWELSQVDNTEFDKGWDRTLKFMEEFEALTAHLPSYGIDTPEVCSDSPCSICLQTGHSTCACPYNVYVPYGATVSKGYEIVCKACGRSGDHQHTYDGRKAAGWDSPRQQGLGGGLRSLERCRSLNWLKAEIERRDSGGGDLRGLENSGGGGLVMAGAFTVAWVQICGGFKLRWVN</sequence>
<dbReference type="AlphaFoldDB" id="A0AAW1YQC8"/>
<evidence type="ECO:0000256" key="1">
    <source>
        <dbReference type="SAM" id="MobiDB-lite"/>
    </source>
</evidence>
<protein>
    <submittedName>
        <fullName evidence="2">Uncharacterized protein</fullName>
    </submittedName>
</protein>
<feature type="compositionally biased region" description="Polar residues" evidence="1">
    <location>
        <begin position="1"/>
        <end position="16"/>
    </location>
</feature>
<comment type="caution">
    <text evidence="2">The sequence shown here is derived from an EMBL/GenBank/DDBJ whole genome shotgun (WGS) entry which is preliminary data.</text>
</comment>
<accession>A0AAW1YQC8</accession>
<keyword evidence="3" id="KW-1185">Reference proteome</keyword>
<organism evidence="2 3">
    <name type="scientific">Rubus argutus</name>
    <name type="common">Southern blackberry</name>
    <dbReference type="NCBI Taxonomy" id="59490"/>
    <lineage>
        <taxon>Eukaryota</taxon>
        <taxon>Viridiplantae</taxon>
        <taxon>Streptophyta</taxon>
        <taxon>Embryophyta</taxon>
        <taxon>Tracheophyta</taxon>
        <taxon>Spermatophyta</taxon>
        <taxon>Magnoliopsida</taxon>
        <taxon>eudicotyledons</taxon>
        <taxon>Gunneridae</taxon>
        <taxon>Pentapetalae</taxon>
        <taxon>rosids</taxon>
        <taxon>fabids</taxon>
        <taxon>Rosales</taxon>
        <taxon>Rosaceae</taxon>
        <taxon>Rosoideae</taxon>
        <taxon>Rosoideae incertae sedis</taxon>
        <taxon>Rubus</taxon>
    </lineage>
</organism>
<dbReference type="EMBL" id="JBEDUW010000001">
    <property type="protein sequence ID" value="KAK9950734.1"/>
    <property type="molecule type" value="Genomic_DNA"/>
</dbReference>
<proteinExistence type="predicted"/>
<dbReference type="Proteomes" id="UP001457282">
    <property type="component" value="Unassembled WGS sequence"/>
</dbReference>
<evidence type="ECO:0000313" key="3">
    <source>
        <dbReference type="Proteomes" id="UP001457282"/>
    </source>
</evidence>